<dbReference type="Proteomes" id="UP000887560">
    <property type="component" value="Unplaced"/>
</dbReference>
<dbReference type="WBParaSite" id="scf7180000424512.g13340">
    <property type="protein sequence ID" value="scf7180000424512.g13340"/>
    <property type="gene ID" value="scf7180000424512.g13340"/>
</dbReference>
<sequence length="127" mass="15252">MILLNLRTFLELYKPLSQKLGYFDREYDEKITTIIDKIQLCINDHKDCINRTIKFNYRWKYINKVDKFESGWNEIIKKFVEDKIGIEIVKVSIIEGLQYIGVDIEMFEALEKEGKRYKTKMLTEEVS</sequence>
<evidence type="ECO:0000313" key="1">
    <source>
        <dbReference type="Proteomes" id="UP000887560"/>
    </source>
</evidence>
<accession>A0A915P875</accession>
<organism evidence="1 2">
    <name type="scientific">Meloidogyne floridensis</name>
    <dbReference type="NCBI Taxonomy" id="298350"/>
    <lineage>
        <taxon>Eukaryota</taxon>
        <taxon>Metazoa</taxon>
        <taxon>Ecdysozoa</taxon>
        <taxon>Nematoda</taxon>
        <taxon>Chromadorea</taxon>
        <taxon>Rhabditida</taxon>
        <taxon>Tylenchina</taxon>
        <taxon>Tylenchomorpha</taxon>
        <taxon>Tylenchoidea</taxon>
        <taxon>Meloidogynidae</taxon>
        <taxon>Meloidogyninae</taxon>
        <taxon>Meloidogyne</taxon>
    </lineage>
</organism>
<evidence type="ECO:0000313" key="2">
    <source>
        <dbReference type="WBParaSite" id="scf7180000424512.g13340"/>
    </source>
</evidence>
<keyword evidence="1" id="KW-1185">Reference proteome</keyword>
<reference evidence="2" key="1">
    <citation type="submission" date="2022-11" db="UniProtKB">
        <authorList>
            <consortium name="WormBaseParasite"/>
        </authorList>
    </citation>
    <scope>IDENTIFICATION</scope>
</reference>
<protein>
    <submittedName>
        <fullName evidence="2">Uncharacterized protein</fullName>
    </submittedName>
</protein>
<proteinExistence type="predicted"/>
<name>A0A915P875_9BILA</name>
<dbReference type="AlphaFoldDB" id="A0A915P875"/>